<proteinExistence type="predicted"/>
<feature type="coiled-coil region" evidence="1">
    <location>
        <begin position="50"/>
        <end position="77"/>
    </location>
</feature>
<evidence type="ECO:0000256" key="1">
    <source>
        <dbReference type="SAM" id="Coils"/>
    </source>
</evidence>
<accession>A0A975U5A7</accession>
<keyword evidence="1" id="KW-0175">Coiled coil</keyword>
<name>A0A975U5A7_9PROT</name>
<reference evidence="2" key="1">
    <citation type="submission" date="2021-06" db="EMBL/GenBank/DDBJ databases">
        <title>Elioraea tepida, sp. nov., a moderately thermophilic aerobic anoxygenic phototrophic bacterium isolated from an alkaline siliceous hot spring mat community in Yellowstone National Park, WY, USA.</title>
        <authorList>
            <person name="Saini M.K."/>
            <person name="Yoshida S."/>
            <person name="Sebastian A."/>
            <person name="Hirose S."/>
            <person name="Hara E."/>
            <person name="Tamaki H."/>
            <person name="Soulier N.T."/>
            <person name="Albert I."/>
            <person name="Hanada S."/>
            <person name="Bryant D.A."/>
            <person name="Tank M."/>
        </authorList>
    </citation>
    <scope>NUCLEOTIDE SEQUENCE</scope>
    <source>
        <strain evidence="2">MS-P2</strain>
    </source>
</reference>
<evidence type="ECO:0000313" key="3">
    <source>
        <dbReference type="Proteomes" id="UP000694001"/>
    </source>
</evidence>
<evidence type="ECO:0000313" key="2">
    <source>
        <dbReference type="EMBL" id="QXM25849.1"/>
    </source>
</evidence>
<dbReference type="AlphaFoldDB" id="A0A975U5A7"/>
<gene>
    <name evidence="2" type="ORF">KO353_06520</name>
</gene>
<keyword evidence="3" id="KW-1185">Reference proteome</keyword>
<dbReference type="InterPro" id="IPR007475">
    <property type="entry name" value="UbiK"/>
</dbReference>
<dbReference type="EMBL" id="CP076448">
    <property type="protein sequence ID" value="QXM25849.1"/>
    <property type="molecule type" value="Genomic_DNA"/>
</dbReference>
<protein>
    <submittedName>
        <fullName evidence="2">Accessory factor UbiK family protein</fullName>
    </submittedName>
</protein>
<dbReference type="KEGG" id="elio:KO353_06520"/>
<dbReference type="Pfam" id="PF04380">
    <property type="entry name" value="BMFP"/>
    <property type="match status" value="1"/>
</dbReference>
<organism evidence="2 3">
    <name type="scientific">Elioraea tepida</name>
    <dbReference type="NCBI Taxonomy" id="2843330"/>
    <lineage>
        <taxon>Bacteria</taxon>
        <taxon>Pseudomonadati</taxon>
        <taxon>Pseudomonadota</taxon>
        <taxon>Alphaproteobacteria</taxon>
        <taxon>Acetobacterales</taxon>
        <taxon>Elioraeaceae</taxon>
        <taxon>Elioraea</taxon>
    </lineage>
</organism>
<dbReference type="RefSeq" id="WP_218286901.1">
    <property type="nucleotide sequence ID" value="NZ_CP076448.1"/>
</dbReference>
<sequence length="96" mass="9920">MRGSVADDLAGVAGGAISALAGLRREMGELLRSATEEAAQRLDLAAREEVEVLRELVAKLAREQEALAARVAALEARLADQVSTGEGDTPPAAQAP</sequence>
<dbReference type="Proteomes" id="UP000694001">
    <property type="component" value="Chromosome"/>
</dbReference>